<dbReference type="AlphaFoldDB" id="A0A4Y3IRD5"/>
<name>A0A4Y3IRD5_9VIBR</name>
<reference evidence="1 2" key="1">
    <citation type="submission" date="2019-06" db="EMBL/GenBank/DDBJ databases">
        <title>Whole genome shotgun sequence of Vibrio comitans NBRC 102076.</title>
        <authorList>
            <person name="Hosoyama A."/>
            <person name="Uohara A."/>
            <person name="Ohji S."/>
            <person name="Ichikawa N."/>
        </authorList>
    </citation>
    <scope>NUCLEOTIDE SEQUENCE [LARGE SCALE GENOMIC DNA]</scope>
    <source>
        <strain evidence="1 2">NBRC 102076</strain>
    </source>
</reference>
<organism evidence="1 2">
    <name type="scientific">Vibrio comitans NBRC 102076</name>
    <dbReference type="NCBI Taxonomy" id="1219078"/>
    <lineage>
        <taxon>Bacteria</taxon>
        <taxon>Pseudomonadati</taxon>
        <taxon>Pseudomonadota</taxon>
        <taxon>Gammaproteobacteria</taxon>
        <taxon>Vibrionales</taxon>
        <taxon>Vibrionaceae</taxon>
        <taxon>Vibrio</taxon>
    </lineage>
</organism>
<accession>A0A4Y3IRD5</accession>
<keyword evidence="2" id="KW-1185">Reference proteome</keyword>
<sequence length="115" mass="13379">MKISHIGHSELLTAIQRMAIELELDCQIEKFSTPIEYREGDYDLLIVDSQHFKPIILPNLHLLYSHVLVLGHYTEESIQQAFCINQQISYIAYSNIETELPRYLNRILSQSHPVV</sequence>
<evidence type="ECO:0000313" key="2">
    <source>
        <dbReference type="Proteomes" id="UP000318242"/>
    </source>
</evidence>
<protein>
    <submittedName>
        <fullName evidence="1">Uncharacterized protein</fullName>
    </submittedName>
</protein>
<gene>
    <name evidence="1" type="ORF">VCO01S_30990</name>
</gene>
<proteinExistence type="predicted"/>
<dbReference type="EMBL" id="BJLH01000014">
    <property type="protein sequence ID" value="GEA61906.1"/>
    <property type="molecule type" value="Genomic_DNA"/>
</dbReference>
<evidence type="ECO:0000313" key="1">
    <source>
        <dbReference type="EMBL" id="GEA61906.1"/>
    </source>
</evidence>
<dbReference type="Proteomes" id="UP000318242">
    <property type="component" value="Unassembled WGS sequence"/>
</dbReference>
<dbReference type="RefSeq" id="WP_141272239.1">
    <property type="nucleotide sequence ID" value="NZ_BJLH01000014.1"/>
</dbReference>
<comment type="caution">
    <text evidence="1">The sequence shown here is derived from an EMBL/GenBank/DDBJ whole genome shotgun (WGS) entry which is preliminary data.</text>
</comment>